<evidence type="ECO:0000313" key="1">
    <source>
        <dbReference type="EMBL" id="RKQ90343.1"/>
    </source>
</evidence>
<keyword evidence="2" id="KW-1185">Reference proteome</keyword>
<name>A0A660L8W2_9ACTN</name>
<proteinExistence type="predicted"/>
<evidence type="ECO:0000313" key="2">
    <source>
        <dbReference type="Proteomes" id="UP000278962"/>
    </source>
</evidence>
<dbReference type="Proteomes" id="UP000278962">
    <property type="component" value="Unassembled WGS sequence"/>
</dbReference>
<sequence>MSLAVVISTAVLAHGCAALPAPSAKYVPVSVVKVDEHAKRTALRVCVGGRRVELARGSFDEERGGVRVGAASAAGNRVAWIEEHARGRTRAAVVTLAAVGREVRVLRRFTAYRTRTRAGLQTDVLLTRAGDLAWSAGTYSGPGGVVAVKQPGRRTRRLARSEGGRLALEDGRTLRWDDGDFLYAFSDLRPIDCRRRSRYATWARNDRAIVTHAHYFESSVVRGCDPATGRDRVILQNYSSLGSSSLLFLDLLGEWAVFHQAENWKDGPGPATLTVVNARTGRSLTGLTYDGENRPHYPIPLNGAPIAVTRRGVLAYARDNVLWALVARDRFVRLDEGAIADLHADGDAFTWTRDGVPRRFMVGG</sequence>
<organism evidence="1 2">
    <name type="scientific">Solirubrobacter pauli</name>
    <dbReference type="NCBI Taxonomy" id="166793"/>
    <lineage>
        <taxon>Bacteria</taxon>
        <taxon>Bacillati</taxon>
        <taxon>Actinomycetota</taxon>
        <taxon>Thermoleophilia</taxon>
        <taxon>Solirubrobacterales</taxon>
        <taxon>Solirubrobacteraceae</taxon>
        <taxon>Solirubrobacter</taxon>
    </lineage>
</organism>
<accession>A0A660L8W2</accession>
<reference evidence="1 2" key="1">
    <citation type="submission" date="2018-10" db="EMBL/GenBank/DDBJ databases">
        <title>Genomic Encyclopedia of Archaeal and Bacterial Type Strains, Phase II (KMG-II): from individual species to whole genera.</title>
        <authorList>
            <person name="Goeker M."/>
        </authorList>
    </citation>
    <scope>NUCLEOTIDE SEQUENCE [LARGE SCALE GENOMIC DNA]</scope>
    <source>
        <strain evidence="1 2">DSM 14954</strain>
    </source>
</reference>
<protein>
    <submittedName>
        <fullName evidence="1">Uncharacterized protein</fullName>
    </submittedName>
</protein>
<dbReference type="RefSeq" id="WP_147447527.1">
    <property type="nucleotide sequence ID" value="NZ_RBIL01000001.1"/>
</dbReference>
<gene>
    <name evidence="1" type="ORF">C8N24_0144</name>
</gene>
<comment type="caution">
    <text evidence="1">The sequence shown here is derived from an EMBL/GenBank/DDBJ whole genome shotgun (WGS) entry which is preliminary data.</text>
</comment>
<dbReference type="AlphaFoldDB" id="A0A660L8W2"/>
<dbReference type="EMBL" id="RBIL01000001">
    <property type="protein sequence ID" value="RKQ90343.1"/>
    <property type="molecule type" value="Genomic_DNA"/>
</dbReference>